<evidence type="ECO:0000313" key="1">
    <source>
        <dbReference type="Proteomes" id="UP000887580"/>
    </source>
</evidence>
<evidence type="ECO:0000313" key="2">
    <source>
        <dbReference type="WBParaSite" id="PS1159_v2.g9837.t1"/>
    </source>
</evidence>
<sequence>EESESSKVFRLLLLLLEDELGRFRDNSEAGDGIEACCCCWHCCTTVDNGGGDEAILALTFD</sequence>
<accession>A0AC35GY32</accession>
<protein>
    <submittedName>
        <fullName evidence="2">Uncharacterized protein</fullName>
    </submittedName>
</protein>
<dbReference type="WBParaSite" id="PS1159_v2.g9837.t1">
    <property type="protein sequence ID" value="PS1159_v2.g9837.t1"/>
    <property type="gene ID" value="PS1159_v2.g9837"/>
</dbReference>
<name>A0AC35GY32_9BILA</name>
<proteinExistence type="predicted"/>
<organism evidence="1 2">
    <name type="scientific">Panagrolaimus sp. PS1159</name>
    <dbReference type="NCBI Taxonomy" id="55785"/>
    <lineage>
        <taxon>Eukaryota</taxon>
        <taxon>Metazoa</taxon>
        <taxon>Ecdysozoa</taxon>
        <taxon>Nematoda</taxon>
        <taxon>Chromadorea</taxon>
        <taxon>Rhabditida</taxon>
        <taxon>Tylenchina</taxon>
        <taxon>Panagrolaimomorpha</taxon>
        <taxon>Panagrolaimoidea</taxon>
        <taxon>Panagrolaimidae</taxon>
        <taxon>Panagrolaimus</taxon>
    </lineage>
</organism>
<dbReference type="Proteomes" id="UP000887580">
    <property type="component" value="Unplaced"/>
</dbReference>
<reference evidence="2" key="1">
    <citation type="submission" date="2022-11" db="UniProtKB">
        <authorList>
            <consortium name="WormBaseParasite"/>
        </authorList>
    </citation>
    <scope>IDENTIFICATION</scope>
</reference>